<dbReference type="Proteomes" id="UP001357485">
    <property type="component" value="Unassembled WGS sequence"/>
</dbReference>
<reference evidence="2 3" key="1">
    <citation type="submission" date="2023-08" db="EMBL/GenBank/DDBJ databases">
        <title>Black Yeasts Isolated from many extreme environments.</title>
        <authorList>
            <person name="Coleine C."/>
            <person name="Stajich J.E."/>
            <person name="Selbmann L."/>
        </authorList>
    </citation>
    <scope>NUCLEOTIDE SEQUENCE [LARGE SCALE GENOMIC DNA]</scope>
    <source>
        <strain evidence="2 3">CCFEE 536</strain>
    </source>
</reference>
<feature type="non-terminal residue" evidence="2">
    <location>
        <position position="90"/>
    </location>
</feature>
<evidence type="ECO:0000313" key="2">
    <source>
        <dbReference type="EMBL" id="KAK5097322.1"/>
    </source>
</evidence>
<feature type="compositionally biased region" description="Acidic residues" evidence="1">
    <location>
        <begin position="74"/>
        <end position="90"/>
    </location>
</feature>
<organism evidence="2 3">
    <name type="scientific">Cryomyces antarcticus</name>
    <dbReference type="NCBI Taxonomy" id="329879"/>
    <lineage>
        <taxon>Eukaryota</taxon>
        <taxon>Fungi</taxon>
        <taxon>Dikarya</taxon>
        <taxon>Ascomycota</taxon>
        <taxon>Pezizomycotina</taxon>
        <taxon>Dothideomycetes</taxon>
        <taxon>Dothideomycetes incertae sedis</taxon>
        <taxon>Cryomyces</taxon>
    </lineage>
</organism>
<accession>A0ABR0KI73</accession>
<keyword evidence="3" id="KW-1185">Reference proteome</keyword>
<comment type="caution">
    <text evidence="2">The sequence shown here is derived from an EMBL/GenBank/DDBJ whole genome shotgun (WGS) entry which is preliminary data.</text>
</comment>
<feature type="non-terminal residue" evidence="2">
    <location>
        <position position="1"/>
    </location>
</feature>
<feature type="compositionally biased region" description="Basic and acidic residues" evidence="1">
    <location>
        <begin position="64"/>
        <end position="73"/>
    </location>
</feature>
<protein>
    <submittedName>
        <fullName evidence="2">U3 snoRNP protein</fullName>
    </submittedName>
</protein>
<gene>
    <name evidence="2" type="primary">PWP2</name>
    <name evidence="2" type="ORF">LTR16_007297</name>
</gene>
<evidence type="ECO:0000313" key="3">
    <source>
        <dbReference type="Proteomes" id="UP001357485"/>
    </source>
</evidence>
<sequence>WHGRVLKERQGEFGPDMRMVQRAVGRVQTELTRLADENVWTIDYLLSQPKGKNRALNGGMDVDDALRDMKSGEQEEEEEEEEDGDGMSDG</sequence>
<feature type="region of interest" description="Disordered" evidence="1">
    <location>
        <begin position="50"/>
        <end position="90"/>
    </location>
</feature>
<dbReference type="EMBL" id="JAVRRA010026149">
    <property type="protein sequence ID" value="KAK5097322.1"/>
    <property type="molecule type" value="Genomic_DNA"/>
</dbReference>
<proteinExistence type="predicted"/>
<evidence type="ECO:0000256" key="1">
    <source>
        <dbReference type="SAM" id="MobiDB-lite"/>
    </source>
</evidence>
<name>A0ABR0KI73_9PEZI</name>